<keyword evidence="6 7" id="KW-0961">Cell wall biogenesis/degradation</keyword>
<dbReference type="Gene3D" id="3.30.1490.480">
    <property type="entry name" value="Endolytic murein transglycosylase"/>
    <property type="match status" value="1"/>
</dbReference>
<dbReference type="GO" id="GO:0071555">
    <property type="term" value="P:cell wall organization"/>
    <property type="evidence" value="ECO:0007669"/>
    <property type="project" value="UniProtKB-KW"/>
</dbReference>
<dbReference type="GO" id="GO:0008932">
    <property type="term" value="F:lytic endotransglycosylase activity"/>
    <property type="evidence" value="ECO:0007669"/>
    <property type="project" value="UniProtKB-UniRule"/>
</dbReference>
<evidence type="ECO:0000256" key="6">
    <source>
        <dbReference type="ARBA" id="ARBA00023316"/>
    </source>
</evidence>
<dbReference type="HAMAP" id="MF_02065">
    <property type="entry name" value="MltG"/>
    <property type="match status" value="1"/>
</dbReference>
<evidence type="ECO:0000313" key="9">
    <source>
        <dbReference type="Proteomes" id="UP000075683"/>
    </source>
</evidence>
<comment type="subcellular location">
    <subcellularLocation>
        <location evidence="7">Cell membrane</location>
        <topology evidence="7">Single-pass membrane protein</topology>
    </subcellularLocation>
</comment>
<dbReference type="PANTHER" id="PTHR30518:SF2">
    <property type="entry name" value="ENDOLYTIC MUREIN TRANSGLYCOSYLASE"/>
    <property type="match status" value="1"/>
</dbReference>
<dbReference type="InterPro" id="IPR003770">
    <property type="entry name" value="MLTG-like"/>
</dbReference>
<dbReference type="EMBL" id="LQYT01000113">
    <property type="protein sequence ID" value="KYD11174.1"/>
    <property type="molecule type" value="Genomic_DNA"/>
</dbReference>
<comment type="function">
    <text evidence="7">Functions as a peptidoglycan terminase that cleaves nascent peptidoglycan strands endolytically to terminate their elongation.</text>
</comment>
<dbReference type="AlphaFoldDB" id="A0A150LFY2"/>
<dbReference type="Pfam" id="PF02618">
    <property type="entry name" value="YceG"/>
    <property type="match status" value="1"/>
</dbReference>
<keyword evidence="1 7" id="KW-1003">Cell membrane</keyword>
<comment type="caution">
    <text evidence="8">The sequence shown here is derived from an EMBL/GenBank/DDBJ whole genome shotgun (WGS) entry which is preliminary data.</text>
</comment>
<dbReference type="GO" id="GO:0005886">
    <property type="term" value="C:plasma membrane"/>
    <property type="evidence" value="ECO:0007669"/>
    <property type="project" value="UniProtKB-SubCell"/>
</dbReference>
<reference evidence="8 9" key="1">
    <citation type="submission" date="2016-01" db="EMBL/GenBank/DDBJ databases">
        <title>Draft Genome Sequences of Seven Thermophilic Sporeformers Isolated from Foods.</title>
        <authorList>
            <person name="Berendsen E.M."/>
            <person name="Wells-Bennik M.H."/>
            <person name="Krawcyk A.O."/>
            <person name="De Jong A."/>
            <person name="Holsappel S."/>
            <person name="Eijlander R.T."/>
            <person name="Kuipers O.P."/>
        </authorList>
    </citation>
    <scope>NUCLEOTIDE SEQUENCE [LARGE SCALE GENOMIC DNA]</scope>
    <source>
        <strain evidence="8 9">B4135</strain>
    </source>
</reference>
<keyword evidence="5 7" id="KW-0456">Lyase</keyword>
<dbReference type="EC" id="4.2.2.29" evidence="7"/>
<proteinExistence type="inferred from homology"/>
<comment type="catalytic activity">
    <reaction evidence="7">
        <text>a peptidoglycan chain = a peptidoglycan chain with N-acetyl-1,6-anhydromuramyl-[peptide] at the reducing end + a peptidoglycan chain with N-acetylglucosamine at the non-reducing end.</text>
        <dbReference type="EC" id="4.2.2.29"/>
    </reaction>
</comment>
<keyword evidence="3 7" id="KW-1133">Transmembrane helix</keyword>
<keyword evidence="4 7" id="KW-0472">Membrane</keyword>
<name>A0A150LFY2_9BACI</name>
<accession>A0A150LFY2</accession>
<feature type="site" description="Important for catalytic activity" evidence="7">
    <location>
        <position position="252"/>
    </location>
</feature>
<evidence type="ECO:0000256" key="3">
    <source>
        <dbReference type="ARBA" id="ARBA00022989"/>
    </source>
</evidence>
<dbReference type="GO" id="GO:0009252">
    <property type="term" value="P:peptidoglycan biosynthetic process"/>
    <property type="evidence" value="ECO:0007669"/>
    <property type="project" value="UniProtKB-UniRule"/>
</dbReference>
<dbReference type="PATRIC" id="fig|301148.3.peg.1257"/>
<evidence type="ECO:0000256" key="4">
    <source>
        <dbReference type="ARBA" id="ARBA00023136"/>
    </source>
</evidence>
<dbReference type="RefSeq" id="WP_061569678.1">
    <property type="nucleotide sequence ID" value="NZ_LQYT01000113.1"/>
</dbReference>
<keyword evidence="2 7" id="KW-0812">Transmembrane</keyword>
<evidence type="ECO:0000313" key="8">
    <source>
        <dbReference type="EMBL" id="KYD11174.1"/>
    </source>
</evidence>
<dbReference type="STRING" id="301148.B4135_3289"/>
<dbReference type="NCBIfam" id="TIGR00247">
    <property type="entry name" value="endolytic transglycosylase MltG"/>
    <property type="match status" value="1"/>
</dbReference>
<dbReference type="PANTHER" id="PTHR30518">
    <property type="entry name" value="ENDOLYTIC MUREIN TRANSGLYCOSYLASE"/>
    <property type="match status" value="1"/>
</dbReference>
<evidence type="ECO:0000256" key="2">
    <source>
        <dbReference type="ARBA" id="ARBA00022692"/>
    </source>
</evidence>
<evidence type="ECO:0000256" key="7">
    <source>
        <dbReference type="HAMAP-Rule" id="MF_02065"/>
    </source>
</evidence>
<protein>
    <recommendedName>
        <fullName evidence="7">Endolytic murein transglycosylase</fullName>
        <ecNumber evidence="7">4.2.2.29</ecNumber>
    </recommendedName>
    <alternativeName>
        <fullName evidence="7">Peptidoglycan lytic transglycosylase</fullName>
    </alternativeName>
    <alternativeName>
        <fullName evidence="7">Peptidoglycan polymerization terminase</fullName>
    </alternativeName>
</protein>
<feature type="transmembrane region" description="Helical" evidence="7">
    <location>
        <begin position="20"/>
        <end position="43"/>
    </location>
</feature>
<evidence type="ECO:0000256" key="1">
    <source>
        <dbReference type="ARBA" id="ARBA00022475"/>
    </source>
</evidence>
<comment type="similarity">
    <text evidence="7">Belongs to the transglycosylase MltG family.</text>
</comment>
<evidence type="ECO:0000256" key="5">
    <source>
        <dbReference type="ARBA" id="ARBA00023239"/>
    </source>
</evidence>
<organism evidence="8 9">
    <name type="scientific">Caldibacillus debilis</name>
    <dbReference type="NCBI Taxonomy" id="301148"/>
    <lineage>
        <taxon>Bacteria</taxon>
        <taxon>Bacillati</taxon>
        <taxon>Bacillota</taxon>
        <taxon>Bacilli</taxon>
        <taxon>Bacillales</taxon>
        <taxon>Bacillaceae</taxon>
        <taxon>Caldibacillus</taxon>
    </lineage>
</organism>
<dbReference type="CDD" id="cd08010">
    <property type="entry name" value="MltG_like"/>
    <property type="match status" value="1"/>
</dbReference>
<gene>
    <name evidence="7" type="primary">mltG</name>
    <name evidence="8" type="ORF">B4135_3289</name>
</gene>
<dbReference type="OrthoDB" id="9814591at2"/>
<sequence>MDKEQILLERQREAKVVRKIVFITASVILLIFAGIVTGGYLYVKNALEPRDPQDHREIEVKIPIGSGVGTIAEILEKKKVIKDATVFKYYVKLKNETGFQAGTYHLKPSMTFDEIIASLKTGKVYKDAVYKITIPEGTRLKDIVAIIDRETKYSKGEIEALVNDRTFIRQLMDEYPGLLTEEILQKNVKYPLEGYLFPATYTFDDENVPLENMIREMVKKTDDVLQKYLPDIEQKKMTVHQVLTLASLIEEEATKLSDRKLISSVFYNRMKIGMPLQTDPTVLYALGIHKDRVLYEDLKVDDPYNTYKHAGLPPGPIANAGTDSIEAALYPKHSDYYYFLATKTGEVLFSKTKEEHDEKYNTHIAGQK</sequence>
<dbReference type="Proteomes" id="UP000075683">
    <property type="component" value="Unassembled WGS sequence"/>
</dbReference>